<proteinExistence type="inferred from homology"/>
<keyword evidence="4" id="KW-1185">Reference proteome</keyword>
<dbReference type="PANTHER" id="PTHR35174:SF3">
    <property type="entry name" value="BLL7171 PROTEIN"/>
    <property type="match status" value="1"/>
</dbReference>
<accession>A0A4S8NVK3</accession>
<dbReference type="PANTHER" id="PTHR35174">
    <property type="entry name" value="BLL7171 PROTEIN-RELATED"/>
    <property type="match status" value="1"/>
</dbReference>
<dbReference type="AlphaFoldDB" id="A0A4S8NVK3"/>
<comment type="caution">
    <text evidence="3">The sequence shown here is derived from an EMBL/GenBank/DDBJ whole genome shotgun (WGS) entry which is preliminary data.</text>
</comment>
<sequence length="111" mass="12144">MKYMMLVCVDPNADFTDVESVEPWVEENDGRGTRVTGHELRPIAEAVTVRVRGGELLVSDGPFAETKEIIAGFDILECESADEAVAIAAKHPIAKKGAVELRRFADHEFSA</sequence>
<dbReference type="Pfam" id="PF03795">
    <property type="entry name" value="YCII"/>
    <property type="match status" value="1"/>
</dbReference>
<protein>
    <recommendedName>
        <fullName evidence="2">YCII-related domain-containing protein</fullName>
    </recommendedName>
</protein>
<dbReference type="SUPFAM" id="SSF54909">
    <property type="entry name" value="Dimeric alpha+beta barrel"/>
    <property type="match status" value="1"/>
</dbReference>
<comment type="similarity">
    <text evidence="1">Belongs to the YciI family.</text>
</comment>
<dbReference type="RefSeq" id="WP_136532409.1">
    <property type="nucleotide sequence ID" value="NZ_STGX01000027.1"/>
</dbReference>
<dbReference type="Proteomes" id="UP000305792">
    <property type="component" value="Unassembled WGS sequence"/>
</dbReference>
<dbReference type="Gene3D" id="3.30.70.1060">
    <property type="entry name" value="Dimeric alpha+beta barrel"/>
    <property type="match status" value="1"/>
</dbReference>
<dbReference type="InterPro" id="IPR005545">
    <property type="entry name" value="YCII"/>
</dbReference>
<dbReference type="InterPro" id="IPR011008">
    <property type="entry name" value="Dimeric_a/b-barrel"/>
</dbReference>
<gene>
    <name evidence="3" type="ORF">E9998_24675</name>
</gene>
<dbReference type="EMBL" id="STGX01000027">
    <property type="protein sequence ID" value="THV21680.1"/>
    <property type="molecule type" value="Genomic_DNA"/>
</dbReference>
<organism evidence="3 4">
    <name type="scientific">Glycomyces paridis</name>
    <dbReference type="NCBI Taxonomy" id="2126555"/>
    <lineage>
        <taxon>Bacteria</taxon>
        <taxon>Bacillati</taxon>
        <taxon>Actinomycetota</taxon>
        <taxon>Actinomycetes</taxon>
        <taxon>Glycomycetales</taxon>
        <taxon>Glycomycetaceae</taxon>
        <taxon>Glycomyces</taxon>
    </lineage>
</organism>
<evidence type="ECO:0000256" key="1">
    <source>
        <dbReference type="ARBA" id="ARBA00007689"/>
    </source>
</evidence>
<evidence type="ECO:0000313" key="4">
    <source>
        <dbReference type="Proteomes" id="UP000305792"/>
    </source>
</evidence>
<evidence type="ECO:0000259" key="2">
    <source>
        <dbReference type="Pfam" id="PF03795"/>
    </source>
</evidence>
<dbReference type="OrthoDB" id="668782at2"/>
<evidence type="ECO:0000313" key="3">
    <source>
        <dbReference type="EMBL" id="THV21680.1"/>
    </source>
</evidence>
<feature type="domain" description="YCII-related" evidence="2">
    <location>
        <begin position="34"/>
        <end position="103"/>
    </location>
</feature>
<name>A0A4S8NVK3_9ACTN</name>
<reference evidence="3 4" key="1">
    <citation type="journal article" date="2018" name="Int. J. Syst. Evol. Microbiol.">
        <title>Glycomyces paridis sp. nov., isolated from the medicinal plant Paris polyphylla.</title>
        <authorList>
            <person name="Fang X.M."/>
            <person name="Bai J.L."/>
            <person name="Su J."/>
            <person name="Zhao L.L."/>
            <person name="Liu H.Y."/>
            <person name="Ma B.P."/>
            <person name="Zhang Y.Q."/>
            <person name="Yu L.Y."/>
        </authorList>
    </citation>
    <scope>NUCLEOTIDE SEQUENCE [LARGE SCALE GENOMIC DNA]</scope>
    <source>
        <strain evidence="3 4">CPCC 204357</strain>
    </source>
</reference>